<comment type="similarity">
    <text evidence="2">Belongs to the organic radical-activating enzymes family.</text>
</comment>
<dbReference type="SUPFAM" id="SSF54862">
    <property type="entry name" value="4Fe-4S ferredoxins"/>
    <property type="match status" value="1"/>
</dbReference>
<dbReference type="InterPro" id="IPR001989">
    <property type="entry name" value="Radical_activat_CS"/>
</dbReference>
<dbReference type="RefSeq" id="WP_007393286.1">
    <property type="nucleotide sequence ID" value="NZ_KQ960955.1"/>
</dbReference>
<evidence type="ECO:0000313" key="12">
    <source>
        <dbReference type="EMBL" id="KXB90169.1"/>
    </source>
</evidence>
<keyword evidence="3" id="KW-0004">4Fe-4S</keyword>
<dbReference type="Proteomes" id="UP000070160">
    <property type="component" value="Unassembled WGS sequence"/>
</dbReference>
<keyword evidence="8" id="KW-0411">Iron-sulfur</keyword>
<dbReference type="InterPro" id="IPR012839">
    <property type="entry name" value="Organic_radical_activase"/>
</dbReference>
<evidence type="ECO:0000256" key="6">
    <source>
        <dbReference type="ARBA" id="ARBA00023002"/>
    </source>
</evidence>
<evidence type="ECO:0000256" key="2">
    <source>
        <dbReference type="ARBA" id="ARBA00009777"/>
    </source>
</evidence>
<dbReference type="InterPro" id="IPR058240">
    <property type="entry name" value="rSAM_sf"/>
</dbReference>
<dbReference type="InterPro" id="IPR040074">
    <property type="entry name" value="BssD/PflA/YjjW"/>
</dbReference>
<dbReference type="PROSITE" id="PS00198">
    <property type="entry name" value="4FE4S_FER_1"/>
    <property type="match status" value="1"/>
</dbReference>
<dbReference type="InterPro" id="IPR017896">
    <property type="entry name" value="4Fe4S_Fe-S-bd"/>
</dbReference>
<dbReference type="GO" id="GO:0046872">
    <property type="term" value="F:metal ion binding"/>
    <property type="evidence" value="ECO:0007669"/>
    <property type="project" value="UniProtKB-KW"/>
</dbReference>
<dbReference type="SFLD" id="SFLDG01118">
    <property type="entry name" value="activating_enzymes__group_2"/>
    <property type="match status" value="1"/>
</dbReference>
<dbReference type="Pfam" id="PF04055">
    <property type="entry name" value="Radical_SAM"/>
    <property type="match status" value="1"/>
</dbReference>
<dbReference type="Pfam" id="PF12838">
    <property type="entry name" value="Fer4_7"/>
    <property type="match status" value="1"/>
</dbReference>
<dbReference type="STRING" id="1588748.HMPREF3182_01483"/>
<evidence type="ECO:0000256" key="7">
    <source>
        <dbReference type="ARBA" id="ARBA00023004"/>
    </source>
</evidence>
<reference evidence="13" key="1">
    <citation type="submission" date="2016-01" db="EMBL/GenBank/DDBJ databases">
        <authorList>
            <person name="Mitreva M."/>
            <person name="Pepin K.H."/>
            <person name="Mihindukulasuriya K.A."/>
            <person name="Fulton R."/>
            <person name="Fronick C."/>
            <person name="O'Laughlin M."/>
            <person name="Miner T."/>
            <person name="Herter B."/>
            <person name="Rosa B.A."/>
            <person name="Cordes M."/>
            <person name="Tomlinson C."/>
            <person name="Wollam A."/>
            <person name="Palsikar V.B."/>
            <person name="Mardis E.R."/>
            <person name="Wilson R.K."/>
        </authorList>
    </citation>
    <scope>NUCLEOTIDE SEQUENCE [LARGE SCALE GENOMIC DNA]</scope>
    <source>
        <strain evidence="13">KA00182</strain>
    </source>
</reference>
<sequence>MSTVPIDYEAEGDIFNIQRFSLNDGPGIRTIVFLKGCPLSCWWCSNPESQRRRPVVMYDASKCVQCRRCEAVCEQKAIRFLEDGTRTFSYHNCTGSGACVKVCEYSALEMKGERVTVKDLVEVLKKDRSTFRHSGGGVTLSGGDPFGQAEFACELFKACKAQGWNTAIETEGCAATERILPVLPYIDTILLDIKHMDPEKHRQYTGVSNELILQNARTIADTSNVIIRVPVIPKFNHSKEEIRDIARFASSLQHVQYVHLLPYHELGVNKYKMLGMEYKMQRLSTASLRNVDLEQYREVVEQEGVRCRIGDAS</sequence>
<comment type="catalytic activity">
    <reaction evidence="9">
        <text>glycyl-[protein] + reduced [flavodoxin] + S-adenosyl-L-methionine = glycin-2-yl radical-[protein] + semiquinone [flavodoxin] + 5'-deoxyadenosine + L-methionine + H(+)</text>
        <dbReference type="Rhea" id="RHEA:61976"/>
        <dbReference type="Rhea" id="RHEA-COMP:10622"/>
        <dbReference type="Rhea" id="RHEA-COMP:14480"/>
        <dbReference type="Rhea" id="RHEA-COMP:15993"/>
        <dbReference type="Rhea" id="RHEA-COMP:15994"/>
        <dbReference type="ChEBI" id="CHEBI:15378"/>
        <dbReference type="ChEBI" id="CHEBI:17319"/>
        <dbReference type="ChEBI" id="CHEBI:29947"/>
        <dbReference type="ChEBI" id="CHEBI:32722"/>
        <dbReference type="ChEBI" id="CHEBI:57618"/>
        <dbReference type="ChEBI" id="CHEBI:57844"/>
        <dbReference type="ChEBI" id="CHEBI:59789"/>
        <dbReference type="ChEBI" id="CHEBI:140311"/>
    </reaction>
</comment>
<dbReference type="PIRSF" id="PIRSF000371">
    <property type="entry name" value="PFL_act_enz"/>
    <property type="match status" value="1"/>
</dbReference>
<dbReference type="SUPFAM" id="SSF102114">
    <property type="entry name" value="Radical SAM enzymes"/>
    <property type="match status" value="1"/>
</dbReference>
<dbReference type="GO" id="GO:0016491">
    <property type="term" value="F:oxidoreductase activity"/>
    <property type="evidence" value="ECO:0007669"/>
    <property type="project" value="UniProtKB-KW"/>
</dbReference>
<feature type="domain" description="4Fe-4S ferredoxin-type" evidence="10">
    <location>
        <begin position="54"/>
        <end position="83"/>
    </location>
</feature>
<evidence type="ECO:0000259" key="11">
    <source>
        <dbReference type="PROSITE" id="PS51918"/>
    </source>
</evidence>
<dbReference type="SFLD" id="SFLDS00029">
    <property type="entry name" value="Radical_SAM"/>
    <property type="match status" value="1"/>
</dbReference>
<dbReference type="PATRIC" id="fig|1588748.3.peg.1435"/>
<feature type="domain" description="4Fe-4S ferredoxin-type" evidence="10">
    <location>
        <begin position="84"/>
        <end position="113"/>
    </location>
</feature>
<keyword evidence="5" id="KW-0479">Metal-binding</keyword>
<evidence type="ECO:0000313" key="13">
    <source>
        <dbReference type="Proteomes" id="UP000070160"/>
    </source>
</evidence>
<keyword evidence="13" id="KW-1185">Reference proteome</keyword>
<comment type="cofactor">
    <cofactor evidence="1">
        <name>[4Fe-4S] cluster</name>
        <dbReference type="ChEBI" id="CHEBI:49883"/>
    </cofactor>
</comment>
<evidence type="ECO:0000256" key="3">
    <source>
        <dbReference type="ARBA" id="ARBA00022485"/>
    </source>
</evidence>
<evidence type="ECO:0000256" key="4">
    <source>
        <dbReference type="ARBA" id="ARBA00022691"/>
    </source>
</evidence>
<evidence type="ECO:0000256" key="9">
    <source>
        <dbReference type="ARBA" id="ARBA00047365"/>
    </source>
</evidence>
<evidence type="ECO:0000259" key="10">
    <source>
        <dbReference type="PROSITE" id="PS51379"/>
    </source>
</evidence>
<dbReference type="NCBIfam" id="TIGR02494">
    <property type="entry name" value="PFLE_PFLC"/>
    <property type="match status" value="1"/>
</dbReference>
<dbReference type="InterPro" id="IPR007197">
    <property type="entry name" value="rSAM"/>
</dbReference>
<proteinExistence type="inferred from homology"/>
<evidence type="ECO:0000256" key="1">
    <source>
        <dbReference type="ARBA" id="ARBA00001966"/>
    </source>
</evidence>
<keyword evidence="4" id="KW-0949">S-adenosyl-L-methionine</keyword>
<dbReference type="AlphaFoldDB" id="A0A134CD69"/>
<name>A0A134CD69_9FIRM</name>
<dbReference type="PROSITE" id="PS01087">
    <property type="entry name" value="RADICAL_ACTIVATING"/>
    <property type="match status" value="1"/>
</dbReference>
<dbReference type="PROSITE" id="PS51918">
    <property type="entry name" value="RADICAL_SAM"/>
    <property type="match status" value="1"/>
</dbReference>
<evidence type="ECO:0000256" key="8">
    <source>
        <dbReference type="ARBA" id="ARBA00023014"/>
    </source>
</evidence>
<dbReference type="PROSITE" id="PS51379">
    <property type="entry name" value="4FE4S_FER_2"/>
    <property type="match status" value="2"/>
</dbReference>
<feature type="domain" description="Radical SAM core" evidence="11">
    <location>
        <begin position="23"/>
        <end position="306"/>
    </location>
</feature>
<protein>
    <recommendedName>
        <fullName evidence="14">Glycyl-radical enzyme activating protein</fullName>
    </recommendedName>
</protein>
<dbReference type="InterPro" id="IPR034457">
    <property type="entry name" value="Organic_radical-activating"/>
</dbReference>
<dbReference type="SFLD" id="SFLDG01066">
    <property type="entry name" value="organic_radical-activating_enz"/>
    <property type="match status" value="1"/>
</dbReference>
<comment type="caution">
    <text evidence="12">The sequence shown here is derived from an EMBL/GenBank/DDBJ whole genome shotgun (WGS) entry which is preliminary data.</text>
</comment>
<dbReference type="InterPro" id="IPR017900">
    <property type="entry name" value="4Fe4S_Fe_S_CS"/>
</dbReference>
<organism evidence="12 13">
    <name type="scientific">Megasphaera hutchinsoni</name>
    <dbReference type="NCBI Taxonomy" id="1588748"/>
    <lineage>
        <taxon>Bacteria</taxon>
        <taxon>Bacillati</taxon>
        <taxon>Bacillota</taxon>
        <taxon>Negativicutes</taxon>
        <taxon>Veillonellales</taxon>
        <taxon>Veillonellaceae</taxon>
        <taxon>Megasphaera</taxon>
    </lineage>
</organism>
<dbReference type="PANTHER" id="PTHR30352">
    <property type="entry name" value="PYRUVATE FORMATE-LYASE-ACTIVATING ENZYME"/>
    <property type="match status" value="1"/>
</dbReference>
<dbReference type="GO" id="GO:0051539">
    <property type="term" value="F:4 iron, 4 sulfur cluster binding"/>
    <property type="evidence" value="ECO:0007669"/>
    <property type="project" value="UniProtKB-KW"/>
</dbReference>
<dbReference type="EMBL" id="LSDT01000050">
    <property type="protein sequence ID" value="KXB90169.1"/>
    <property type="molecule type" value="Genomic_DNA"/>
</dbReference>
<evidence type="ECO:0008006" key="14">
    <source>
        <dbReference type="Google" id="ProtNLM"/>
    </source>
</evidence>
<evidence type="ECO:0000256" key="5">
    <source>
        <dbReference type="ARBA" id="ARBA00022723"/>
    </source>
</evidence>
<dbReference type="InterPro" id="IPR013785">
    <property type="entry name" value="Aldolase_TIM"/>
</dbReference>
<keyword evidence="7" id="KW-0408">Iron</keyword>
<keyword evidence="6" id="KW-0560">Oxidoreductase</keyword>
<gene>
    <name evidence="12" type="ORF">HMPREF3182_01483</name>
</gene>
<dbReference type="PANTHER" id="PTHR30352:SF4">
    <property type="entry name" value="PYRUVATE FORMATE-LYASE 2-ACTIVATING ENZYME"/>
    <property type="match status" value="1"/>
</dbReference>
<dbReference type="Gene3D" id="3.30.70.20">
    <property type="match status" value="1"/>
</dbReference>
<accession>A0A134CD69</accession>
<dbReference type="Gene3D" id="3.20.20.70">
    <property type="entry name" value="Aldolase class I"/>
    <property type="match status" value="1"/>
</dbReference>